<dbReference type="SMART" id="SM00382">
    <property type="entry name" value="AAA"/>
    <property type="match status" value="1"/>
</dbReference>
<dbReference type="GO" id="GO:0005886">
    <property type="term" value="C:plasma membrane"/>
    <property type="evidence" value="ECO:0007669"/>
    <property type="project" value="TreeGrafter"/>
</dbReference>
<dbReference type="InterPro" id="IPR027417">
    <property type="entry name" value="P-loop_NTPase"/>
</dbReference>
<dbReference type="GO" id="GO:0005524">
    <property type="term" value="F:ATP binding"/>
    <property type="evidence" value="ECO:0007669"/>
    <property type="project" value="UniProtKB-KW"/>
</dbReference>
<dbReference type="PROSITE" id="PS00211">
    <property type="entry name" value="ABC_TRANSPORTER_1"/>
    <property type="match status" value="1"/>
</dbReference>
<keyword evidence="1" id="KW-0547">Nucleotide-binding</keyword>
<dbReference type="Proteomes" id="UP000562124">
    <property type="component" value="Unassembled WGS sequence"/>
</dbReference>
<dbReference type="Pfam" id="PF00005">
    <property type="entry name" value="ABC_tran"/>
    <property type="match status" value="1"/>
</dbReference>
<sequence>MRLVTDALTFAHPGHPTLLDGVHLDVRVGESVAVVGPSGSGKTTLLALLGGLLRPQSGRVVLDRGGEELPVAEHVSWVLQTVNVLADRSVIDNVLVGAFADGLDRGTAAARARTALAAVGLGGTDERPVRTLSGGEAQRIVIARAAVSDRPVLLADEPTGQLDQDTSAHVMDALLTSAADKITVVVTHDTAVAARCSRVLVLGAGHLATRTR</sequence>
<evidence type="ECO:0000259" key="3">
    <source>
        <dbReference type="PROSITE" id="PS50893"/>
    </source>
</evidence>
<gene>
    <name evidence="4" type="ORF">HIR71_09235</name>
</gene>
<evidence type="ECO:0000313" key="5">
    <source>
        <dbReference type="Proteomes" id="UP000562124"/>
    </source>
</evidence>
<dbReference type="PROSITE" id="PS50893">
    <property type="entry name" value="ABC_TRANSPORTER_2"/>
    <property type="match status" value="1"/>
</dbReference>
<dbReference type="InterPro" id="IPR017871">
    <property type="entry name" value="ABC_transporter-like_CS"/>
</dbReference>
<dbReference type="PANTHER" id="PTHR24220">
    <property type="entry name" value="IMPORT ATP-BINDING PROTEIN"/>
    <property type="match status" value="1"/>
</dbReference>
<feature type="domain" description="ABC transporter" evidence="3">
    <location>
        <begin position="3"/>
        <end position="211"/>
    </location>
</feature>
<dbReference type="InterPro" id="IPR015854">
    <property type="entry name" value="ABC_transpr_LolD-like"/>
</dbReference>
<keyword evidence="5" id="KW-1185">Reference proteome</keyword>
<organism evidence="4 5">
    <name type="scientific">Cellulomonas fimi</name>
    <dbReference type="NCBI Taxonomy" id="1708"/>
    <lineage>
        <taxon>Bacteria</taxon>
        <taxon>Bacillati</taxon>
        <taxon>Actinomycetota</taxon>
        <taxon>Actinomycetes</taxon>
        <taxon>Micrococcales</taxon>
        <taxon>Cellulomonadaceae</taxon>
        <taxon>Cellulomonas</taxon>
    </lineage>
</organism>
<protein>
    <submittedName>
        <fullName evidence="4">ATP-binding cassette domain-containing protein</fullName>
    </submittedName>
</protein>
<proteinExistence type="predicted"/>
<keyword evidence="2 4" id="KW-0067">ATP-binding</keyword>
<evidence type="ECO:0000313" key="4">
    <source>
        <dbReference type="EMBL" id="NMR20396.1"/>
    </source>
</evidence>
<dbReference type="InterPro" id="IPR003439">
    <property type="entry name" value="ABC_transporter-like_ATP-bd"/>
</dbReference>
<dbReference type="InterPro" id="IPR003593">
    <property type="entry name" value="AAA+_ATPase"/>
</dbReference>
<dbReference type="AlphaFoldDB" id="A0A7Y0LY89"/>
<evidence type="ECO:0000256" key="1">
    <source>
        <dbReference type="ARBA" id="ARBA00022741"/>
    </source>
</evidence>
<reference evidence="4 5" key="1">
    <citation type="submission" date="2020-04" db="EMBL/GenBank/DDBJ databases">
        <title>Sequencing and Assembly of C. fimi.</title>
        <authorList>
            <person name="Ramsey A.R."/>
        </authorList>
    </citation>
    <scope>NUCLEOTIDE SEQUENCE [LARGE SCALE GENOMIC DNA]</scope>
    <source>
        <strain evidence="4 5">SB</strain>
    </source>
</reference>
<dbReference type="RefSeq" id="WP_169324778.1">
    <property type="nucleotide sequence ID" value="NZ_JABCJJ010000012.1"/>
</dbReference>
<dbReference type="EMBL" id="JABCJJ010000012">
    <property type="protein sequence ID" value="NMR20396.1"/>
    <property type="molecule type" value="Genomic_DNA"/>
</dbReference>
<dbReference type="GO" id="GO:0016887">
    <property type="term" value="F:ATP hydrolysis activity"/>
    <property type="evidence" value="ECO:0007669"/>
    <property type="project" value="InterPro"/>
</dbReference>
<dbReference type="GO" id="GO:0022857">
    <property type="term" value="F:transmembrane transporter activity"/>
    <property type="evidence" value="ECO:0007669"/>
    <property type="project" value="TreeGrafter"/>
</dbReference>
<evidence type="ECO:0000256" key="2">
    <source>
        <dbReference type="ARBA" id="ARBA00022840"/>
    </source>
</evidence>
<name>A0A7Y0LY89_CELFI</name>
<comment type="caution">
    <text evidence="4">The sequence shown here is derived from an EMBL/GenBank/DDBJ whole genome shotgun (WGS) entry which is preliminary data.</text>
</comment>
<dbReference type="Gene3D" id="3.40.50.300">
    <property type="entry name" value="P-loop containing nucleotide triphosphate hydrolases"/>
    <property type="match status" value="1"/>
</dbReference>
<accession>A0A7Y0LY89</accession>
<dbReference type="SUPFAM" id="SSF52540">
    <property type="entry name" value="P-loop containing nucleoside triphosphate hydrolases"/>
    <property type="match status" value="1"/>
</dbReference>